<feature type="domain" description="EF-hand" evidence="17">
    <location>
        <begin position="176"/>
        <end position="211"/>
    </location>
</feature>
<keyword evidence="19" id="KW-1185">Reference proteome</keyword>
<keyword evidence="9 13" id="KW-0442">Lipid degradation</keyword>
<dbReference type="GO" id="GO:0005737">
    <property type="term" value="C:cytoplasm"/>
    <property type="evidence" value="ECO:0007669"/>
    <property type="project" value="UniProtKB-SubCell"/>
</dbReference>
<evidence type="ECO:0000256" key="9">
    <source>
        <dbReference type="ARBA" id="ARBA00022963"/>
    </source>
</evidence>
<dbReference type="GO" id="GO:0005509">
    <property type="term" value="F:calcium ion binding"/>
    <property type="evidence" value="ECO:0007669"/>
    <property type="project" value="InterPro"/>
</dbReference>
<comment type="cofactor">
    <cofactor evidence="1">
        <name>Ca(2+)</name>
        <dbReference type="ChEBI" id="CHEBI:29108"/>
    </cofactor>
</comment>
<dbReference type="SUPFAM" id="SSF47473">
    <property type="entry name" value="EF-hand"/>
    <property type="match status" value="1"/>
</dbReference>
<dbReference type="Gene3D" id="2.60.40.150">
    <property type="entry name" value="C2 domain"/>
    <property type="match status" value="1"/>
</dbReference>
<dbReference type="SMART" id="SM00149">
    <property type="entry name" value="PLCYc"/>
    <property type="match status" value="1"/>
</dbReference>
<dbReference type="InterPro" id="IPR011993">
    <property type="entry name" value="PH-like_dom_sf"/>
</dbReference>
<dbReference type="FunFam" id="2.60.40.150:FF:000404">
    <property type="entry name" value="Phosphoinositide phospholipase C"/>
    <property type="match status" value="1"/>
</dbReference>
<dbReference type="GO" id="GO:0016042">
    <property type="term" value="P:lipid catabolic process"/>
    <property type="evidence" value="ECO:0007669"/>
    <property type="project" value="UniProtKB-KW"/>
</dbReference>
<dbReference type="PANTHER" id="PTHR10336:SF209">
    <property type="entry name" value="PHOSPHOINOSITIDE PHOSPHOLIPASE C"/>
    <property type="match status" value="1"/>
</dbReference>
<keyword evidence="7 13" id="KW-0378">Hydrolase</keyword>
<evidence type="ECO:0000256" key="8">
    <source>
        <dbReference type="ARBA" id="ARBA00022837"/>
    </source>
</evidence>
<dbReference type="Pfam" id="PF00168">
    <property type="entry name" value="C2"/>
    <property type="match status" value="1"/>
</dbReference>
<comment type="caution">
    <text evidence="18">The sequence shown here is derived from an EMBL/GenBank/DDBJ whole genome shotgun (WGS) entry which is preliminary data.</text>
</comment>
<dbReference type="SUPFAM" id="SSF51695">
    <property type="entry name" value="PLC-like phosphodiesterases"/>
    <property type="match status" value="1"/>
</dbReference>
<feature type="compositionally biased region" description="Low complexity" evidence="14">
    <location>
        <begin position="491"/>
        <end position="501"/>
    </location>
</feature>
<evidence type="ECO:0000256" key="12">
    <source>
        <dbReference type="ARBA" id="ARBA00023674"/>
    </source>
</evidence>
<evidence type="ECO:0000256" key="6">
    <source>
        <dbReference type="ARBA" id="ARBA00022737"/>
    </source>
</evidence>
<evidence type="ECO:0000256" key="14">
    <source>
        <dbReference type="SAM" id="MobiDB-lite"/>
    </source>
</evidence>
<dbReference type="EC" id="3.1.4.11" evidence="3 13"/>
<dbReference type="PROSITE" id="PS50222">
    <property type="entry name" value="EF_HAND_2"/>
    <property type="match status" value="1"/>
</dbReference>
<proteinExistence type="predicted"/>
<evidence type="ECO:0000313" key="19">
    <source>
        <dbReference type="Proteomes" id="UP000820818"/>
    </source>
</evidence>
<organism evidence="18 19">
    <name type="scientific">Daphnia sinensis</name>
    <dbReference type="NCBI Taxonomy" id="1820382"/>
    <lineage>
        <taxon>Eukaryota</taxon>
        <taxon>Metazoa</taxon>
        <taxon>Ecdysozoa</taxon>
        <taxon>Arthropoda</taxon>
        <taxon>Crustacea</taxon>
        <taxon>Branchiopoda</taxon>
        <taxon>Diplostraca</taxon>
        <taxon>Cladocera</taxon>
        <taxon>Anomopoda</taxon>
        <taxon>Daphniidae</taxon>
        <taxon>Daphnia</taxon>
        <taxon>Daphnia similis group</taxon>
    </lineage>
</organism>
<dbReference type="InterPro" id="IPR011992">
    <property type="entry name" value="EF-hand-dom_pair"/>
</dbReference>
<dbReference type="SUPFAM" id="SSF49562">
    <property type="entry name" value="C2 domain (Calcium/lipid-binding domain, CaLB)"/>
    <property type="match status" value="1"/>
</dbReference>
<accession>A0AAD5L840</accession>
<evidence type="ECO:0000256" key="1">
    <source>
        <dbReference type="ARBA" id="ARBA00001913"/>
    </source>
</evidence>
<keyword evidence="11" id="KW-0807">Transducer</keyword>
<dbReference type="CDD" id="cd01248">
    <property type="entry name" value="PH_PLC_ELMO1"/>
    <property type="match status" value="1"/>
</dbReference>
<dbReference type="EMBL" id="WJBH02000006">
    <property type="protein sequence ID" value="KAI9557045.1"/>
    <property type="molecule type" value="Genomic_DNA"/>
</dbReference>
<dbReference type="Pfam" id="PF00388">
    <property type="entry name" value="PI-PLC-X"/>
    <property type="match status" value="1"/>
</dbReference>
<dbReference type="FunFam" id="2.30.29.30:FF:000088">
    <property type="entry name" value="Phosphoinositide phospholipase C"/>
    <property type="match status" value="1"/>
</dbReference>
<dbReference type="Gene3D" id="3.20.20.190">
    <property type="entry name" value="Phosphatidylinositol (PI) phosphodiesterase"/>
    <property type="match status" value="1"/>
</dbReference>
<feature type="region of interest" description="Disordered" evidence="14">
    <location>
        <begin position="486"/>
        <end position="534"/>
    </location>
</feature>
<dbReference type="CDD" id="cd00275">
    <property type="entry name" value="C2_PLC_like"/>
    <property type="match status" value="1"/>
</dbReference>
<name>A0AAD5L840_9CRUS</name>
<dbReference type="FunFam" id="1.10.238.10:FF:000005">
    <property type="entry name" value="Phosphoinositide phospholipase C"/>
    <property type="match status" value="1"/>
</dbReference>
<evidence type="ECO:0000259" key="15">
    <source>
        <dbReference type="PROSITE" id="PS50004"/>
    </source>
</evidence>
<evidence type="ECO:0000259" key="16">
    <source>
        <dbReference type="PROSITE" id="PS50008"/>
    </source>
</evidence>
<evidence type="ECO:0000256" key="2">
    <source>
        <dbReference type="ARBA" id="ARBA00004496"/>
    </source>
</evidence>
<keyword evidence="5" id="KW-0479">Metal-binding</keyword>
<evidence type="ECO:0000256" key="7">
    <source>
        <dbReference type="ARBA" id="ARBA00022801"/>
    </source>
</evidence>
<dbReference type="InterPro" id="IPR000909">
    <property type="entry name" value="PLipase_C_PInositol-sp_X_dom"/>
</dbReference>
<comment type="catalytic activity">
    <reaction evidence="12">
        <text>a 1,2-diacyl-sn-glycero-3-phospho-(1D-myo-inositol-4,5-bisphosphate) + H2O = 1D-myo-inositol 1,4,5-trisphosphate + a 1,2-diacyl-sn-glycerol + H(+)</text>
        <dbReference type="Rhea" id="RHEA:33179"/>
        <dbReference type="ChEBI" id="CHEBI:15377"/>
        <dbReference type="ChEBI" id="CHEBI:15378"/>
        <dbReference type="ChEBI" id="CHEBI:17815"/>
        <dbReference type="ChEBI" id="CHEBI:58456"/>
        <dbReference type="ChEBI" id="CHEBI:203600"/>
        <dbReference type="EC" id="3.1.4.11"/>
    </reaction>
    <physiologicalReaction direction="left-to-right" evidence="12">
        <dbReference type="Rhea" id="RHEA:33180"/>
    </physiologicalReaction>
</comment>
<reference evidence="18 19" key="1">
    <citation type="submission" date="2022-05" db="EMBL/GenBank/DDBJ databases">
        <title>A multi-omics perspective on studying reproductive biology in Daphnia sinensis.</title>
        <authorList>
            <person name="Jia J."/>
        </authorList>
    </citation>
    <scope>NUCLEOTIDE SEQUENCE [LARGE SCALE GENOMIC DNA]</scope>
    <source>
        <strain evidence="18 19">WSL</strain>
    </source>
</reference>
<dbReference type="GO" id="GO:0004435">
    <property type="term" value="F:phosphatidylinositol-4,5-bisphosphate phospholipase C activity"/>
    <property type="evidence" value="ECO:0007669"/>
    <property type="project" value="UniProtKB-EC"/>
</dbReference>
<protein>
    <recommendedName>
        <fullName evidence="3 13">Phosphoinositide phospholipase C</fullName>
        <ecNumber evidence="3 13">3.1.4.11</ecNumber>
    </recommendedName>
</protein>
<dbReference type="PROSITE" id="PS50007">
    <property type="entry name" value="PIPLC_X_DOMAIN"/>
    <property type="match status" value="1"/>
</dbReference>
<evidence type="ECO:0000256" key="11">
    <source>
        <dbReference type="ARBA" id="ARBA00023224"/>
    </source>
</evidence>
<comment type="subcellular location">
    <subcellularLocation>
        <location evidence="2">Cytoplasm</location>
    </subcellularLocation>
</comment>
<feature type="domain" description="PI-PLC Y-box" evidence="16">
    <location>
        <begin position="545"/>
        <end position="686"/>
    </location>
</feature>
<dbReference type="PROSITE" id="PS50008">
    <property type="entry name" value="PIPLC_Y_DOMAIN"/>
    <property type="match status" value="1"/>
</dbReference>
<evidence type="ECO:0000256" key="10">
    <source>
        <dbReference type="ARBA" id="ARBA00023098"/>
    </source>
</evidence>
<dbReference type="SMART" id="SM00239">
    <property type="entry name" value="C2"/>
    <property type="match status" value="1"/>
</dbReference>
<dbReference type="Pfam" id="PF00387">
    <property type="entry name" value="PI-PLC-Y"/>
    <property type="match status" value="1"/>
</dbReference>
<evidence type="ECO:0000313" key="18">
    <source>
        <dbReference type="EMBL" id="KAI9557045.1"/>
    </source>
</evidence>
<keyword evidence="4" id="KW-0963">Cytoplasm</keyword>
<dbReference type="PRINTS" id="PR00390">
    <property type="entry name" value="PHPHLIPASEC"/>
</dbReference>
<dbReference type="AlphaFoldDB" id="A0AAD5L840"/>
<feature type="domain" description="C2" evidence="15">
    <location>
        <begin position="687"/>
        <end position="810"/>
    </location>
</feature>
<evidence type="ECO:0000259" key="17">
    <source>
        <dbReference type="PROSITE" id="PS50222"/>
    </source>
</evidence>
<dbReference type="InterPro" id="IPR015359">
    <property type="entry name" value="PLC_EF-hand-like"/>
</dbReference>
<keyword evidence="8" id="KW-0106">Calcium</keyword>
<dbReference type="Proteomes" id="UP000820818">
    <property type="component" value="Linkage Group LG6"/>
</dbReference>
<dbReference type="Pfam" id="PF09279">
    <property type="entry name" value="EF-hand_like"/>
    <property type="match status" value="1"/>
</dbReference>
<dbReference type="Gene3D" id="2.30.29.30">
    <property type="entry name" value="Pleckstrin-homology domain (PH domain)/Phosphotyrosine-binding domain (PTB)"/>
    <property type="match status" value="1"/>
</dbReference>
<dbReference type="GO" id="GO:0035556">
    <property type="term" value="P:intracellular signal transduction"/>
    <property type="evidence" value="ECO:0007669"/>
    <property type="project" value="InterPro"/>
</dbReference>
<dbReference type="InterPro" id="IPR017946">
    <property type="entry name" value="PLC-like_Pdiesterase_TIM-brl"/>
</dbReference>
<evidence type="ECO:0000256" key="4">
    <source>
        <dbReference type="ARBA" id="ARBA00022490"/>
    </source>
</evidence>
<dbReference type="GO" id="GO:0005886">
    <property type="term" value="C:plasma membrane"/>
    <property type="evidence" value="ECO:0007669"/>
    <property type="project" value="TreeGrafter"/>
</dbReference>
<dbReference type="InterPro" id="IPR002048">
    <property type="entry name" value="EF_hand_dom"/>
</dbReference>
<gene>
    <name evidence="18" type="ORF">GHT06_016842</name>
</gene>
<dbReference type="InterPro" id="IPR035892">
    <property type="entry name" value="C2_domain_sf"/>
</dbReference>
<evidence type="ECO:0000256" key="3">
    <source>
        <dbReference type="ARBA" id="ARBA00012368"/>
    </source>
</evidence>
<dbReference type="CDD" id="cd16202">
    <property type="entry name" value="EFh_PI-PLCdelta"/>
    <property type="match status" value="1"/>
</dbReference>
<dbReference type="InterPro" id="IPR000008">
    <property type="entry name" value="C2_dom"/>
</dbReference>
<dbReference type="InterPro" id="IPR001711">
    <property type="entry name" value="PLipase_C_Pinositol-sp_Y"/>
</dbReference>
<sequence length="825" mass="92987">MAVVSAQTPSSIYPSHLLQETPEFQDVIASSPPPTDDADVAAVRVGTVLWKLRSSNAWYRRRYWVDTQNMRLHYEPSHKPFWCNAKTHIDILDIKDARLGWKTDIFNLAGRLAEKKRAKDPQRPLMLKEDCCFSIIHGRENKSLDLVAGDPDIAATWVRGFKSLITAVQAVQKRRSDQQWLKLLFNKADKDGSGALSFDECCQLLLQLNMKIDPEAALKLFQISNVRKRKIKGEDAIDAEEFIQFYQLLLVRPEIETLFRKYSEDDGASMSPNGLRQFLEKEQSMKDVNAEFAVGLIRRFDPSPSKEMGRMTLAGFTALMTSPMFEVLDESQRDKVVHDMTHPLSHYYIASSHNTYLTGNQLTSESSIEAYITVLKNGCRCIELDLWDGPDGEPVIYHGNTLTGTVPVKDVLNDAIKPFAFKTSTYPLFLSFENHLCLEQQAVLATQIKDAIGDFLCLMDVADMKELPSPEQLRNKIIIKAKKYVSSGSHNAPSPTSNSSPAPSPPPGKEEQPAEKNQSSSQPVVPLPDANSSKEKTYQPIAKDLFDMVNICEAVKFHGFANSLKKGKTLISFFSSSFFTLYLFQLLKLNGTDKCYHISSFSEGKALELITESSEDFVRHTTRQLVRIYPAATRTTSSNFSPFPHWAVGSQVVALNYQTNSKEMRMYRGFFRQNGNCGYVLKPQYLINNTFPLPLEHDKLQKYLKVRIISGQYLPKVGENENSIVDPYVTIKILGHTADTFSFRTRVVSNNGFNPYWDESVEVFLRAPELAVICFTVKDSQTIGASRFIGSYSLPVNHISPGYRHVPLVRNGEPLSSATICIQVE</sequence>
<evidence type="ECO:0000256" key="5">
    <source>
        <dbReference type="ARBA" id="ARBA00022723"/>
    </source>
</evidence>
<dbReference type="InterPro" id="IPR001192">
    <property type="entry name" value="PI-PLC_fam"/>
</dbReference>
<dbReference type="Gene3D" id="1.10.238.10">
    <property type="entry name" value="EF-hand"/>
    <property type="match status" value="2"/>
</dbReference>
<dbReference type="SUPFAM" id="SSF50729">
    <property type="entry name" value="PH domain-like"/>
    <property type="match status" value="1"/>
</dbReference>
<keyword evidence="6" id="KW-0677">Repeat</keyword>
<evidence type="ECO:0000256" key="13">
    <source>
        <dbReference type="RuleBase" id="RU361133"/>
    </source>
</evidence>
<keyword evidence="10 13" id="KW-0443">Lipid metabolism</keyword>
<dbReference type="SMART" id="SM00148">
    <property type="entry name" value="PLCXc"/>
    <property type="match status" value="1"/>
</dbReference>
<dbReference type="PROSITE" id="PS50004">
    <property type="entry name" value="C2"/>
    <property type="match status" value="1"/>
</dbReference>
<dbReference type="PANTHER" id="PTHR10336">
    <property type="entry name" value="PHOSPHOINOSITIDE-SPECIFIC PHOSPHOLIPASE C FAMILY PROTEIN"/>
    <property type="match status" value="1"/>
</dbReference>